<dbReference type="EMBL" id="NMPR01000028">
    <property type="protein sequence ID" value="KAA8634012.1"/>
    <property type="molecule type" value="Genomic_DNA"/>
</dbReference>
<dbReference type="PANTHER" id="PTHR38790">
    <property type="entry name" value="2EXR DOMAIN-CONTAINING PROTEIN-RELATED"/>
    <property type="match status" value="1"/>
</dbReference>
<dbReference type="AlphaFoldDB" id="A0A8S9A0Z0"/>
<dbReference type="OMA" id="VDVIEMC"/>
<dbReference type="Proteomes" id="UP000433876">
    <property type="component" value="Unassembled WGS sequence"/>
</dbReference>
<accession>A0A8S9A0Z0</accession>
<organism evidence="1 2">
    <name type="scientific">Sordaria macrospora</name>
    <dbReference type="NCBI Taxonomy" id="5147"/>
    <lineage>
        <taxon>Eukaryota</taxon>
        <taxon>Fungi</taxon>
        <taxon>Dikarya</taxon>
        <taxon>Ascomycota</taxon>
        <taxon>Pezizomycotina</taxon>
        <taxon>Sordariomycetes</taxon>
        <taxon>Sordariomycetidae</taxon>
        <taxon>Sordariales</taxon>
        <taxon>Sordariaceae</taxon>
        <taxon>Sordaria</taxon>
    </lineage>
</organism>
<comment type="caution">
    <text evidence="1">The sequence shown here is derived from an EMBL/GenBank/DDBJ whole genome shotgun (WGS) entry which is preliminary data.</text>
</comment>
<name>A0A8S9A0Z0_SORMA</name>
<protein>
    <submittedName>
        <fullName evidence="1">Uncharacterized protein</fullName>
    </submittedName>
</protein>
<reference evidence="1 2" key="1">
    <citation type="submission" date="2017-07" db="EMBL/GenBank/DDBJ databases">
        <title>Genome sequence of the Sordaria macrospora wild type strain R19027.</title>
        <authorList>
            <person name="Nowrousian M."/>
            <person name="Teichert I."/>
            <person name="Kueck U."/>
        </authorList>
    </citation>
    <scope>NUCLEOTIDE SEQUENCE [LARGE SCALE GENOMIC DNA]</scope>
    <source>
        <strain evidence="1 2">R19027</strain>
        <tissue evidence="1">Mycelium</tissue>
    </source>
</reference>
<proteinExistence type="predicted"/>
<dbReference type="VEuPathDB" id="FungiDB:SMAC_01908"/>
<gene>
    <name evidence="1" type="ORF">SMACR_01908</name>
</gene>
<evidence type="ECO:0000313" key="1">
    <source>
        <dbReference type="EMBL" id="KAA8634012.1"/>
    </source>
</evidence>
<sequence>MSSLRATFYAHQTLNLHARYNLSDNAKKLLRAHDEWRMGSLGQEELGRRVRMSVDNRKAITDTITKCAATMRKKPADTKNCIDIIQACTEILDAADKPPDSGCLPFLKLPAELRQIVYRWYASSIVASTLVAYSSELDCYCGKWTSPNTSANPPIHRVDMALARTCSQIKTEYLEFLYHKYTLYFDCCCELSKRLQGNPTLRSNLRSVRVHWTGPLSDKAFTCLAKCQELKHLDIVVSKSTTIYETPREKEMRRYFRSNKPVRLADALGIDELLTIRGLTSVCVSHVHARQTAKRTDEERANLQGLLRVKLRVLELN</sequence>
<evidence type="ECO:0000313" key="2">
    <source>
        <dbReference type="Proteomes" id="UP000433876"/>
    </source>
</evidence>